<organism evidence="1 2">
    <name type="scientific">Vespula squamosa</name>
    <name type="common">Southern yellow jacket</name>
    <name type="synonym">Wasp</name>
    <dbReference type="NCBI Taxonomy" id="30214"/>
    <lineage>
        <taxon>Eukaryota</taxon>
        <taxon>Metazoa</taxon>
        <taxon>Ecdysozoa</taxon>
        <taxon>Arthropoda</taxon>
        <taxon>Hexapoda</taxon>
        <taxon>Insecta</taxon>
        <taxon>Pterygota</taxon>
        <taxon>Neoptera</taxon>
        <taxon>Endopterygota</taxon>
        <taxon>Hymenoptera</taxon>
        <taxon>Apocrita</taxon>
        <taxon>Aculeata</taxon>
        <taxon>Vespoidea</taxon>
        <taxon>Vespidae</taxon>
        <taxon>Vespinae</taxon>
        <taxon>Vespula</taxon>
    </lineage>
</organism>
<dbReference type="Proteomes" id="UP001607302">
    <property type="component" value="Unassembled WGS sequence"/>
</dbReference>
<evidence type="ECO:0000313" key="2">
    <source>
        <dbReference type="Proteomes" id="UP001607302"/>
    </source>
</evidence>
<sequence length="60" mass="7352">MKKKEYAKGIIKKYFIGKTEYRSRSTRDIDIDTKFNPTTDIEEIKIYKFCKENKRNLYCF</sequence>
<proteinExistence type="predicted"/>
<dbReference type="EMBL" id="JAUDFV010000074">
    <property type="protein sequence ID" value="KAL2734256.1"/>
    <property type="molecule type" value="Genomic_DNA"/>
</dbReference>
<accession>A0ABD2BNB5</accession>
<keyword evidence="2" id="KW-1185">Reference proteome</keyword>
<comment type="caution">
    <text evidence="1">The sequence shown here is derived from an EMBL/GenBank/DDBJ whole genome shotgun (WGS) entry which is preliminary data.</text>
</comment>
<gene>
    <name evidence="1" type="ORF">V1478_003954</name>
</gene>
<dbReference type="AlphaFoldDB" id="A0ABD2BNB5"/>
<name>A0ABD2BNB5_VESSQ</name>
<protein>
    <submittedName>
        <fullName evidence="1">Uncharacterized protein</fullName>
    </submittedName>
</protein>
<evidence type="ECO:0000313" key="1">
    <source>
        <dbReference type="EMBL" id="KAL2734256.1"/>
    </source>
</evidence>
<reference evidence="1 2" key="1">
    <citation type="journal article" date="2024" name="Ann. Entomol. Soc. Am.">
        <title>Genomic analyses of the southern and eastern yellowjacket wasps (Hymenoptera: Vespidae) reveal evolutionary signatures of social life.</title>
        <authorList>
            <person name="Catto M.A."/>
            <person name="Caine P.B."/>
            <person name="Orr S.E."/>
            <person name="Hunt B.G."/>
            <person name="Goodisman M.A.D."/>
        </authorList>
    </citation>
    <scope>NUCLEOTIDE SEQUENCE [LARGE SCALE GENOMIC DNA]</scope>
    <source>
        <strain evidence="1">233</strain>
        <tissue evidence="1">Head and thorax</tissue>
    </source>
</reference>